<evidence type="ECO:0000256" key="13">
    <source>
        <dbReference type="SAM" id="SignalP"/>
    </source>
</evidence>
<keyword evidence="10 12" id="KW-0408">Iron</keyword>
<dbReference type="InterPro" id="IPR011047">
    <property type="entry name" value="Quinoprotein_ADH-like_sf"/>
</dbReference>
<keyword evidence="11" id="KW-1015">Disulfide bond</keyword>
<evidence type="ECO:0000256" key="1">
    <source>
        <dbReference type="ARBA" id="ARBA00001913"/>
    </source>
</evidence>
<proteinExistence type="inferred from homology"/>
<evidence type="ECO:0000313" key="15">
    <source>
        <dbReference type="EMBL" id="MBY8822832.1"/>
    </source>
</evidence>
<dbReference type="InterPro" id="IPR009056">
    <property type="entry name" value="Cyt_c-like_dom"/>
</dbReference>
<keyword evidence="6 13" id="KW-0732">Signal</keyword>
<name>A0ABS7PNF5_9SPHN</name>
<dbReference type="PROSITE" id="PS51007">
    <property type="entry name" value="CYTC"/>
    <property type="match status" value="1"/>
</dbReference>
<dbReference type="GO" id="GO:0016491">
    <property type="term" value="F:oxidoreductase activity"/>
    <property type="evidence" value="ECO:0007669"/>
    <property type="project" value="UniProtKB-KW"/>
</dbReference>
<evidence type="ECO:0000259" key="14">
    <source>
        <dbReference type="PROSITE" id="PS51007"/>
    </source>
</evidence>
<comment type="cofactor">
    <cofactor evidence="1">
        <name>Ca(2+)</name>
        <dbReference type="ChEBI" id="CHEBI:29108"/>
    </cofactor>
</comment>
<dbReference type="PANTHER" id="PTHR32303">
    <property type="entry name" value="QUINOPROTEIN ALCOHOL DEHYDROGENASE (CYTOCHROME C)"/>
    <property type="match status" value="1"/>
</dbReference>
<evidence type="ECO:0000256" key="5">
    <source>
        <dbReference type="ARBA" id="ARBA00022723"/>
    </source>
</evidence>
<dbReference type="Gene3D" id="1.10.760.10">
    <property type="entry name" value="Cytochrome c-like domain"/>
    <property type="match status" value="1"/>
</dbReference>
<feature type="domain" description="Cytochrome c" evidence="14">
    <location>
        <begin position="617"/>
        <end position="694"/>
    </location>
</feature>
<keyword evidence="4 12" id="KW-0349">Heme</keyword>
<keyword evidence="5 12" id="KW-0479">Metal-binding</keyword>
<keyword evidence="16" id="KW-1185">Reference proteome</keyword>
<evidence type="ECO:0000256" key="6">
    <source>
        <dbReference type="ARBA" id="ARBA00022729"/>
    </source>
</evidence>
<protein>
    <submittedName>
        <fullName evidence="15">PQQ-dependent dehydrogenase, methanol/ethanol family</fullName>
        <ecNumber evidence="15">1.1.2.-</ecNumber>
    </submittedName>
</protein>
<evidence type="ECO:0000256" key="3">
    <source>
        <dbReference type="ARBA" id="ARBA00008156"/>
    </source>
</evidence>
<comment type="caution">
    <text evidence="15">The sequence shown here is derived from an EMBL/GenBank/DDBJ whole genome shotgun (WGS) entry which is preliminary data.</text>
</comment>
<evidence type="ECO:0000256" key="7">
    <source>
        <dbReference type="ARBA" id="ARBA00022837"/>
    </source>
</evidence>
<keyword evidence="8" id="KW-0634">PQQ</keyword>
<keyword evidence="9 15" id="KW-0560">Oxidoreductase</keyword>
<dbReference type="InterPro" id="IPR018391">
    <property type="entry name" value="PQQ_b-propeller_rpt"/>
</dbReference>
<evidence type="ECO:0000256" key="11">
    <source>
        <dbReference type="ARBA" id="ARBA00023157"/>
    </source>
</evidence>
<dbReference type="SUPFAM" id="SSF46626">
    <property type="entry name" value="Cytochrome c"/>
    <property type="match status" value="1"/>
</dbReference>
<evidence type="ECO:0000313" key="16">
    <source>
        <dbReference type="Proteomes" id="UP000706039"/>
    </source>
</evidence>
<evidence type="ECO:0000256" key="12">
    <source>
        <dbReference type="PROSITE-ProRule" id="PRU00433"/>
    </source>
</evidence>
<feature type="chain" id="PRO_5045365040" evidence="13">
    <location>
        <begin position="27"/>
        <end position="709"/>
    </location>
</feature>
<dbReference type="RefSeq" id="WP_222989883.1">
    <property type="nucleotide sequence ID" value="NZ_JAINVV010000004.1"/>
</dbReference>
<dbReference type="Gene3D" id="2.140.10.10">
    <property type="entry name" value="Quinoprotein alcohol dehydrogenase-like superfamily"/>
    <property type="match status" value="1"/>
</dbReference>
<dbReference type="EMBL" id="JAINVV010000004">
    <property type="protein sequence ID" value="MBY8822832.1"/>
    <property type="molecule type" value="Genomic_DNA"/>
</dbReference>
<dbReference type="NCBIfam" id="TIGR03075">
    <property type="entry name" value="PQQ_enz_alc_DH"/>
    <property type="match status" value="1"/>
</dbReference>
<evidence type="ECO:0000256" key="4">
    <source>
        <dbReference type="ARBA" id="ARBA00022617"/>
    </source>
</evidence>
<evidence type="ECO:0000256" key="2">
    <source>
        <dbReference type="ARBA" id="ARBA00001931"/>
    </source>
</evidence>
<dbReference type="Pfam" id="PF01011">
    <property type="entry name" value="PQQ"/>
    <property type="match status" value="2"/>
</dbReference>
<dbReference type="SUPFAM" id="SSF50998">
    <property type="entry name" value="Quinoprotein alcohol dehydrogenase-like"/>
    <property type="match status" value="1"/>
</dbReference>
<reference evidence="15 16" key="1">
    <citation type="submission" date="2021-08" db="EMBL/GenBank/DDBJ databases">
        <authorList>
            <person name="Tuo L."/>
        </authorList>
    </citation>
    <scope>NUCLEOTIDE SEQUENCE [LARGE SCALE GENOMIC DNA]</scope>
    <source>
        <strain evidence="15 16">JCM 31229</strain>
    </source>
</reference>
<evidence type="ECO:0000256" key="9">
    <source>
        <dbReference type="ARBA" id="ARBA00023002"/>
    </source>
</evidence>
<dbReference type="SMART" id="SM00564">
    <property type="entry name" value="PQQ"/>
    <property type="match status" value="5"/>
</dbReference>
<feature type="signal peptide" evidence="13">
    <location>
        <begin position="1"/>
        <end position="26"/>
    </location>
</feature>
<dbReference type="InterPro" id="IPR017512">
    <property type="entry name" value="PQQ_MeOH/EtOH_DH"/>
</dbReference>
<dbReference type="PROSITE" id="PS51257">
    <property type="entry name" value="PROKAR_LIPOPROTEIN"/>
    <property type="match status" value="1"/>
</dbReference>
<dbReference type="EC" id="1.1.2.-" evidence="15"/>
<dbReference type="Proteomes" id="UP000706039">
    <property type="component" value="Unassembled WGS sequence"/>
</dbReference>
<comment type="cofactor">
    <cofactor evidence="2">
        <name>pyrroloquinoline quinone</name>
        <dbReference type="ChEBI" id="CHEBI:58442"/>
    </cofactor>
</comment>
<dbReference type="InterPro" id="IPR036909">
    <property type="entry name" value="Cyt_c-like_dom_sf"/>
</dbReference>
<organism evidence="15 16">
    <name type="scientific">Sphingomonas colocasiae</name>
    <dbReference type="NCBI Taxonomy" id="1848973"/>
    <lineage>
        <taxon>Bacteria</taxon>
        <taxon>Pseudomonadati</taxon>
        <taxon>Pseudomonadota</taxon>
        <taxon>Alphaproteobacteria</taxon>
        <taxon>Sphingomonadales</taxon>
        <taxon>Sphingomonadaceae</taxon>
        <taxon>Sphingomonas</taxon>
    </lineage>
</organism>
<gene>
    <name evidence="15" type="ORF">K7G82_11045</name>
</gene>
<evidence type="ECO:0000256" key="10">
    <source>
        <dbReference type="ARBA" id="ARBA00023004"/>
    </source>
</evidence>
<dbReference type="CDD" id="cd10279">
    <property type="entry name" value="PQQ_ADH_II"/>
    <property type="match status" value="1"/>
</dbReference>
<dbReference type="InterPro" id="IPR002372">
    <property type="entry name" value="PQQ_rpt_dom"/>
</dbReference>
<evidence type="ECO:0000256" key="8">
    <source>
        <dbReference type="ARBA" id="ARBA00022891"/>
    </source>
</evidence>
<comment type="similarity">
    <text evidence="3">Belongs to the bacterial PQQ dehydrogenase family.</text>
</comment>
<keyword evidence="7" id="KW-0106">Calcium</keyword>
<accession>A0ABS7PNF5</accession>
<sequence length="709" mass="75936">MRIFRLVMLAAIAILGSCNVTPDASGDPFALPTGTDATEWPLYGHGFGEQRFSPVADITRANVGTLGLAFSFDDFVVRGRTHRGAQATPIMVDGTLYFTGPWSVVYAVDAKTGALKWSHDPEVDGGWGRHACCDVVNRGVAVWKGTVYVGTVDGWLVALDAATGKQKWRSDTFVDRTKSYAITGAPRIAGNNIVIGNGGAEMGVRGYVSAYDAETGKLSWRFYTVPGAGPDEHPEVTMARKTWAPTARWDLGGGGTAWDGMTYDPALGLIYIGVGNAGPYPAKLRNGGGGGDNLFVSSIVALDAATGRMKWYYQTTPGDEWDFTATQNMILADLDIGGKPRKVLMQAPKNGFFYVLDRETGELLSAEKYTPVTWASHVDMKTGRPVLLDNADYSTQERVIWPSQAGGHNWAPMAFSRETGLVYIPTIEMPIKFMVADKEMKTLVPGAANIGVGADFADAKRDAAIMKGMPAPTQHTVLKAWNPKTGKLVWQSRPMPYWGGGVLTTAGGLVFHGSTDGKLRVYGATDGALLKEIDTGLAIMAAPMTYRIEGQQYVAVLAGLGGAMTGFPLLPGFAANIYQNHERLLVFKLGGGPVDLPPRYVKPAVQPIPTGLPTDAATIQRGLTAYAVNCARCHAPSGTRNGYPDLWNLSPETHAAFDSIVLDGALSYAGMASFKDVLTPADTLAIRAFIADDRRKAGTRKPVERSAGH</sequence>